<feature type="transmembrane region" description="Helical" evidence="3">
    <location>
        <begin position="2091"/>
        <end position="2112"/>
    </location>
</feature>
<name>A0A7S3Y6K6_HETAK</name>
<dbReference type="EMBL" id="HBIU01047495">
    <property type="protein sequence ID" value="CAE0642390.1"/>
    <property type="molecule type" value="Transcribed_RNA"/>
</dbReference>
<dbReference type="SUPFAM" id="SSF49899">
    <property type="entry name" value="Concanavalin A-like lectins/glucanases"/>
    <property type="match status" value="1"/>
</dbReference>
<feature type="transmembrane region" description="Helical" evidence="3">
    <location>
        <begin position="2201"/>
        <end position="2224"/>
    </location>
</feature>
<dbReference type="Gene3D" id="2.160.20.10">
    <property type="entry name" value="Single-stranded right-handed beta-helix, Pectin lyase-like"/>
    <property type="match status" value="1"/>
</dbReference>
<feature type="region of interest" description="Disordered" evidence="2">
    <location>
        <begin position="2716"/>
        <end position="2735"/>
    </location>
</feature>
<keyword evidence="3" id="KW-0472">Membrane</keyword>
<feature type="region of interest" description="Disordered" evidence="2">
    <location>
        <begin position="2740"/>
        <end position="2773"/>
    </location>
</feature>
<accession>A0A7S3Y6K6</accession>
<feature type="transmembrane region" description="Helical" evidence="3">
    <location>
        <begin position="2441"/>
        <end position="2456"/>
    </location>
</feature>
<dbReference type="InterPro" id="IPR009030">
    <property type="entry name" value="Growth_fac_rcpt_cys_sf"/>
</dbReference>
<dbReference type="PANTHER" id="PTHR11319">
    <property type="entry name" value="G PROTEIN-COUPLED RECEPTOR-RELATED"/>
    <property type="match status" value="1"/>
</dbReference>
<sequence>MMTAKTLAAAYSGASDTALSGKSFCNELSDTSAKATFYFTEVGQEVLYTYTGDGSGGWSVDSSTSATSSLLGYECYQEETFTDCVGNKGVYYCPINAAADEYQNCSTNTFLVCSDPYQHPYKALSGHVAGGGVSSLASTCSLIIAPDVPAGLQPYAQVELELNTSGHSAPLDLTVMEGDDYSGAVLKEAYIDIVNGTYKLNYTSSTNLTFRINSIVDNVLGDAPIGAALAFTGAYQTVINVSSSDMALASGSCSVDVCLDSAQKLGPLVYDAELASSDLTTYMVEYSGADSIWLDFTALSLGAGETLTLYDGDSNYNNAEPMVTLDSNWFFDVDSGNAATFEDDSYILIEDVGFPSTVAFWYKGAATNASIFSASGKLEVEVVSGALKATVDGNGYYARMAMDTNEWVHVAVLIDEGLVEFVVNGRRYDSCGNAGLSAKCNDVVEQSLGVTNDDGYYKVGGSGAFSLDHLMFFDEKIDMAEVQGLALNGSFDCDFGDERLTGCYNFDQTFTGENAEEVLDGSFEQNHAVAYFGVATGTGVGDAGGPSRMASTTFATTSDTLYLTLTPNSTLVTTASFTAGYRAVTDCSCDSGTCVRGVCQCDAGYGGETCDTWILSSACSTDIGALHGDEFRSVFGWLNLTVVDAVYRRWESALYPSPAQPLALPAMNCTWRLSKNAGYTRVDIGNLEGCWAGEASELIVYDGLNHPGEDPHSKLAHLSSFASLDRTLYTGSSGEMQVTLTTSGGVWTCSNSTGDYNKIQLEYGQPTVYFVAPNTDFPVEGTRDGSAESPYSSINTALKAASDNDVIILYPGRYEDTSTTNNIGLTIDFPVTIRGLSEPEYTVIDANLAGRHFDIDVPYGKVTIENIQFLDGKTSSDGASLNIDNSIVELNNCAFKTNRGTSGGTLNAAGSSLILSEVTFESNTLSSAMYMYSTTVTASNTTFTMNTNSRADEGLITLFDSKALFSGTNLVSNTNTGGGSAGFYVNGEDSTEAVSLTVTDTDFYGNSADYYTCFLITGANASVDLSSTTFMQNQGSGLITVQSSASITVDGIYAENNYADDASACNGIFYGSELNMFTLTNSEFTSSSIPAVYIKSSISTPVISSTSFSHHNISTQCECNLGFVDGSSCPEITDVTYERNKVESGGNILLRSCGTAVIDQSSFSKNSAYDGGALYVEDAAVTVEDSEFKQNYAEDYGGAIMVYGTDANQEVVFEQVVFTENECGGYGGAVLLSSVENAIGRNTEFTNCTGGGGGSLSLVGATASFEDLHIVSSTGTSYGGGVSAISMSTLTLDGFTIKESSSPLGGAISVRSQSNLYLKDGTMDHNRADEGGGLAIQEDSDFTIRRTTISNNYATLNGGALFFVKVTPSGTALDQVNMVNNTAVELGGAIYAALCDNLILTNVTANNSVGLVSGANIASLASNWEISDSQMFEAYSEQGSLYLLHSEFISTGNNFSDGTVNSNGGLLYAFASQLYVNDTSFRNGEAGDSGGGLFLFDSESIFYRTTFARNTAGSNGGGLYVTGTEFVYFHHCTFAWNYANVGAGVYYYSNDDLIVHGSLYDHNIVYQQGAGMYVSTVDHVTITNSEFVSNWVEYDSYESSYGGGALYFNYIDDTSDSTDNDLNICFNDFTDNGGSYTDGGAIWVGYSYAYLKSNSFTRNTAYNGAGVYLGPEPVESTANSVTVARRAWEAAGGRYEAGGEGYSPDGRLRRFLRAHDRRLAEATVSSTITLTGSTFASGTATAGGGAFYYEENEPAGAANTTYSNNSAAFGSDLVSMPSYIDATKVSNLEVSGQVITTTYVNLRDVYGQVYGLESDGTVFATASTDGSAVGGTSSTTFDEGVATFDKLTATLNPDTVMNVSFSAAGTVDGTASIEVIFRPCLTGEIVENGECVECEYGTFSLDTSDWTCYNCPSGAVCNGGKDIRAQNGYWRMNTTVYNRAGTCNEEDGEPTYESCAFFSCYTDGACLGDILLSNLSRANVPDGTFRFTESNILTKLDNNCGINNGNYTNCKISVEGNIFYVMDAYEVGSNNIDLKVIGNMTAIAHDENYQVYLMLEEECGTGYKGNVCAKCRPGYGATGFALCEKCPNSLLVSYIFVGMGCLAVVFIGAVMIKMNMNKDNSENERLSIMLKIFTNYMQLVSLFGGLEISWPDAIVTLFEGQETVSRVGDKLIIIDCVLNDAQSQAGASAEDDDSSTFFQKLAFYMSAPILAVVFSFIFWTYQYFKKVRKFSKKKNWDIDSEALAPFTEDGLITKDEIPELLVAVGENSQPMRVTDIINFMGLEAHPARTEDFKDAFLNCYRWLMKENAILSIVVLLFLLYPTVTTYNFQVFTCVELGTGQWFLQNDLDTECYTPLHNLWLFVCGVPFLMLYTVGIPYSAYLVLHHYRYDLDDKHVKLKYGFLYDGFERKYYFWEMWVMLRKVAVISSTVFIPQFFGDVTEVLAGLCICLTSLLFHLNCQPYDDDQLDVLEALSLYTTVLTMICGLFFYSGELMSWGQSLMVVLIIFFNVAFVVYFCYAAYTDFKQKLFANYQTAVETAQMVKSKLSGKKISKEEKEMISQATEKFVEFEGLMNDRMKIKDQMLKATVEMEELKRAFRVKRGEYEDMEHEVHLNEAEVIELMQDDSAVTQYMLHGGEAGPGKITSEELYAYYPDLRKEEAEEFDTTLAADDEHSSTVGTEKRQEGGKAVQDMIMSFFQAQKSQQELELELKAKNKKKGGILPTMKKKSKPKSDPVVVEDVQLDESAAPADTFVEEEKEQLDEEKANAPGGGGGL</sequence>
<dbReference type="InterPro" id="IPR011050">
    <property type="entry name" value="Pectin_lyase_fold/virulence"/>
</dbReference>
<feature type="transmembrane region" description="Helical" evidence="3">
    <location>
        <begin position="2133"/>
        <end position="2150"/>
    </location>
</feature>
<evidence type="ECO:0000256" key="3">
    <source>
        <dbReference type="SAM" id="Phobius"/>
    </source>
</evidence>
<keyword evidence="3" id="KW-0812">Transmembrane</keyword>
<protein>
    <submittedName>
        <fullName evidence="4">Uncharacterized protein</fullName>
    </submittedName>
</protein>
<reference evidence="4" key="1">
    <citation type="submission" date="2021-01" db="EMBL/GenBank/DDBJ databases">
        <authorList>
            <person name="Corre E."/>
            <person name="Pelletier E."/>
            <person name="Niang G."/>
            <person name="Scheremetjew M."/>
            <person name="Finn R."/>
            <person name="Kale V."/>
            <person name="Holt S."/>
            <person name="Cochrane G."/>
            <person name="Meng A."/>
            <person name="Brown T."/>
            <person name="Cohen L."/>
        </authorList>
    </citation>
    <scope>NUCLEOTIDE SEQUENCE</scope>
    <source>
        <strain evidence="4">CCMP3107</strain>
    </source>
</reference>
<feature type="compositionally biased region" description="Basic residues" evidence="2">
    <location>
        <begin position="2716"/>
        <end position="2728"/>
    </location>
</feature>
<evidence type="ECO:0000256" key="2">
    <source>
        <dbReference type="SAM" id="MobiDB-lite"/>
    </source>
</evidence>
<evidence type="ECO:0000313" key="4">
    <source>
        <dbReference type="EMBL" id="CAE0642390.1"/>
    </source>
</evidence>
<dbReference type="InterPro" id="IPR012334">
    <property type="entry name" value="Pectin_lyas_fold"/>
</dbReference>
<dbReference type="SUPFAM" id="SSF57184">
    <property type="entry name" value="Growth factor receptor domain"/>
    <property type="match status" value="1"/>
</dbReference>
<dbReference type="InterPro" id="IPR013320">
    <property type="entry name" value="ConA-like_dom_sf"/>
</dbReference>
<organism evidence="4">
    <name type="scientific">Heterosigma akashiwo</name>
    <name type="common">Chromophytic alga</name>
    <name type="synonym">Heterosigma carterae</name>
    <dbReference type="NCBI Taxonomy" id="2829"/>
    <lineage>
        <taxon>Eukaryota</taxon>
        <taxon>Sar</taxon>
        <taxon>Stramenopiles</taxon>
        <taxon>Ochrophyta</taxon>
        <taxon>Raphidophyceae</taxon>
        <taxon>Chattonellales</taxon>
        <taxon>Chattonellaceae</taxon>
        <taxon>Heterosigma</taxon>
    </lineage>
</organism>
<dbReference type="Pfam" id="PF13385">
    <property type="entry name" value="Laminin_G_3"/>
    <property type="match status" value="1"/>
</dbReference>
<feature type="transmembrane region" description="Helical" evidence="3">
    <location>
        <begin position="2468"/>
        <end position="2488"/>
    </location>
</feature>
<feature type="transmembrane region" description="Helical" evidence="3">
    <location>
        <begin position="2358"/>
        <end position="2383"/>
    </location>
</feature>
<gene>
    <name evidence="4" type="ORF">HAKA00212_LOCUS21247</name>
</gene>
<proteinExistence type="predicted"/>
<dbReference type="SUPFAM" id="SSF51126">
    <property type="entry name" value="Pectin lyase-like"/>
    <property type="match status" value="3"/>
</dbReference>
<feature type="transmembrane region" description="Helical" evidence="3">
    <location>
        <begin position="2308"/>
        <end position="2328"/>
    </location>
</feature>
<dbReference type="SMART" id="SM00710">
    <property type="entry name" value="PbH1"/>
    <property type="match status" value="17"/>
</dbReference>
<feature type="transmembrane region" description="Helical" evidence="3">
    <location>
        <begin position="2500"/>
        <end position="2520"/>
    </location>
</feature>
<keyword evidence="3" id="KW-1133">Transmembrane helix</keyword>
<evidence type="ECO:0000256" key="1">
    <source>
        <dbReference type="SAM" id="Coils"/>
    </source>
</evidence>
<dbReference type="PANTHER" id="PTHR11319:SF35">
    <property type="entry name" value="OUTER MEMBRANE PROTEIN PMPC-RELATED"/>
    <property type="match status" value="1"/>
</dbReference>
<keyword evidence="1" id="KW-0175">Coiled coil</keyword>
<feature type="coiled-coil region" evidence="1">
    <location>
        <begin position="2575"/>
        <end position="2609"/>
    </location>
</feature>
<feature type="compositionally biased region" description="Acidic residues" evidence="2">
    <location>
        <begin position="2751"/>
        <end position="2760"/>
    </location>
</feature>
<dbReference type="InterPro" id="IPR006626">
    <property type="entry name" value="PbH1"/>
</dbReference>